<evidence type="ECO:0000256" key="1">
    <source>
        <dbReference type="SAM" id="MobiDB-lite"/>
    </source>
</evidence>
<dbReference type="Proteomes" id="UP000042958">
    <property type="component" value="Unassembled WGS sequence"/>
</dbReference>
<feature type="region of interest" description="Disordered" evidence="1">
    <location>
        <begin position="93"/>
        <end position="112"/>
    </location>
</feature>
<keyword evidence="3" id="KW-1185">Reference proteome</keyword>
<evidence type="ECO:0000313" key="2">
    <source>
        <dbReference type="EMBL" id="CEJ61528.1"/>
    </source>
</evidence>
<name>A0A0F7TY02_PENBI</name>
<sequence length="112" mass="12345">MDRRPSINHQSASTNKVPTPCAKAPVRRSSSCDSPQEFPKASSSSDTNGRDDGNYSRQLQAASTELLNDERVGLGSKAGRTLQNVLMDTEHRLKEQRRQSLHQPGHKTLTTS</sequence>
<dbReference type="OrthoDB" id="4509729at2759"/>
<dbReference type="EMBL" id="CDHK01000011">
    <property type="protein sequence ID" value="CEJ61528.1"/>
    <property type="molecule type" value="Genomic_DNA"/>
</dbReference>
<organism evidence="2 3">
    <name type="scientific">Penicillium brasilianum</name>
    <dbReference type="NCBI Taxonomy" id="104259"/>
    <lineage>
        <taxon>Eukaryota</taxon>
        <taxon>Fungi</taxon>
        <taxon>Dikarya</taxon>
        <taxon>Ascomycota</taxon>
        <taxon>Pezizomycotina</taxon>
        <taxon>Eurotiomycetes</taxon>
        <taxon>Eurotiomycetidae</taxon>
        <taxon>Eurotiales</taxon>
        <taxon>Aspergillaceae</taxon>
        <taxon>Penicillium</taxon>
    </lineage>
</organism>
<accession>A0A0F7TY02</accession>
<proteinExistence type="predicted"/>
<feature type="region of interest" description="Disordered" evidence="1">
    <location>
        <begin position="1"/>
        <end position="58"/>
    </location>
</feature>
<protein>
    <submittedName>
        <fullName evidence="2">Uncharacterized protein</fullName>
    </submittedName>
</protein>
<gene>
    <name evidence="2" type="ORF">PMG11_10059</name>
</gene>
<evidence type="ECO:0000313" key="3">
    <source>
        <dbReference type="Proteomes" id="UP000042958"/>
    </source>
</evidence>
<reference evidence="3" key="1">
    <citation type="journal article" date="2015" name="Genome Announc.">
        <title>Draft genome sequence of the fungus Penicillium brasilianum MG11.</title>
        <authorList>
            <person name="Horn F."/>
            <person name="Linde J."/>
            <person name="Mattern D.J."/>
            <person name="Walther G."/>
            <person name="Guthke R."/>
            <person name="Brakhage A.A."/>
            <person name="Valiante V."/>
        </authorList>
    </citation>
    <scope>NUCLEOTIDE SEQUENCE [LARGE SCALE GENOMIC DNA]</scope>
    <source>
        <strain evidence="3">MG11</strain>
    </source>
</reference>
<dbReference type="AlphaFoldDB" id="A0A0F7TY02"/>
<feature type="compositionally biased region" description="Polar residues" evidence="1">
    <location>
        <begin position="7"/>
        <end position="17"/>
    </location>
</feature>